<sequence>MKLAQPRPGYAVLSVSMPGADRRRTLAMYQFRTTYRNASPTEPGCVMTWEVSGGRLSYQVALERTPEGRLAWHCSCADAVYRGENNATHRCKHVRGLIDWMPKVT</sequence>
<evidence type="ECO:0000256" key="1">
    <source>
        <dbReference type="PROSITE-ProRule" id="PRU00325"/>
    </source>
</evidence>
<comment type="caution">
    <text evidence="3">The sequence shown here is derived from an EMBL/GenBank/DDBJ whole genome shotgun (WGS) entry which is preliminary data.</text>
</comment>
<evidence type="ECO:0000313" key="3">
    <source>
        <dbReference type="EMBL" id="OWK34610.1"/>
    </source>
</evidence>
<dbReference type="GO" id="GO:0008270">
    <property type="term" value="F:zinc ion binding"/>
    <property type="evidence" value="ECO:0007669"/>
    <property type="project" value="UniProtKB-KW"/>
</dbReference>
<dbReference type="AlphaFoldDB" id="A0A225CZ03"/>
<evidence type="ECO:0000313" key="4">
    <source>
        <dbReference type="Proteomes" id="UP000214646"/>
    </source>
</evidence>
<evidence type="ECO:0000259" key="2">
    <source>
        <dbReference type="PROSITE" id="PS50966"/>
    </source>
</evidence>
<keyword evidence="4" id="KW-1185">Reference proteome</keyword>
<keyword evidence="1" id="KW-0479">Metal-binding</keyword>
<protein>
    <recommendedName>
        <fullName evidence="2">SWIM-type domain-containing protein</fullName>
    </recommendedName>
</protein>
<dbReference type="InterPro" id="IPR007527">
    <property type="entry name" value="Znf_SWIM"/>
</dbReference>
<name>A0A225CZ03_9BACT</name>
<dbReference type="EMBL" id="NIDE01000020">
    <property type="protein sequence ID" value="OWK34610.1"/>
    <property type="molecule type" value="Genomic_DNA"/>
</dbReference>
<proteinExistence type="predicted"/>
<gene>
    <name evidence="3" type="ORF">FRUB_10581</name>
</gene>
<dbReference type="Proteomes" id="UP000214646">
    <property type="component" value="Unassembled WGS sequence"/>
</dbReference>
<reference evidence="4" key="1">
    <citation type="submission" date="2017-06" db="EMBL/GenBank/DDBJ databases">
        <title>Genome analysis of Fimbriiglobus ruber SP5, the first member of the order Planctomycetales with confirmed chitinolytic capability.</title>
        <authorList>
            <person name="Ravin N.V."/>
            <person name="Rakitin A.L."/>
            <person name="Ivanova A.A."/>
            <person name="Beletsky A.V."/>
            <person name="Kulichevskaya I.S."/>
            <person name="Mardanov A.V."/>
            <person name="Dedysh S.N."/>
        </authorList>
    </citation>
    <scope>NUCLEOTIDE SEQUENCE [LARGE SCALE GENOMIC DNA]</scope>
    <source>
        <strain evidence="4">SP5</strain>
    </source>
</reference>
<dbReference type="PROSITE" id="PS50966">
    <property type="entry name" value="ZF_SWIM"/>
    <property type="match status" value="1"/>
</dbReference>
<keyword evidence="1" id="KW-0863">Zinc-finger</keyword>
<keyword evidence="1" id="KW-0862">Zinc</keyword>
<dbReference type="RefSeq" id="WP_088260863.1">
    <property type="nucleotide sequence ID" value="NZ_NIDE01000020.1"/>
</dbReference>
<accession>A0A225CZ03</accession>
<organism evidence="3 4">
    <name type="scientific">Fimbriiglobus ruber</name>
    <dbReference type="NCBI Taxonomy" id="1908690"/>
    <lineage>
        <taxon>Bacteria</taxon>
        <taxon>Pseudomonadati</taxon>
        <taxon>Planctomycetota</taxon>
        <taxon>Planctomycetia</taxon>
        <taxon>Gemmatales</taxon>
        <taxon>Gemmataceae</taxon>
        <taxon>Fimbriiglobus</taxon>
    </lineage>
</organism>
<feature type="domain" description="SWIM-type" evidence="2">
    <location>
        <begin position="58"/>
        <end position="102"/>
    </location>
</feature>
<dbReference type="OrthoDB" id="283394at2"/>